<dbReference type="InterPro" id="IPR038058">
    <property type="entry name" value="PhnH-like_sp"/>
</dbReference>
<protein>
    <submittedName>
        <fullName evidence="1">Phosphonate C-P lyase system protein PhnH</fullName>
    </submittedName>
</protein>
<dbReference type="NCBIfam" id="TIGR03292">
    <property type="entry name" value="PhnH_redo"/>
    <property type="match status" value="1"/>
</dbReference>
<dbReference type="Gene3D" id="3.40.50.11310">
    <property type="entry name" value="Bacterial phosphonate metabolism protein PhnH"/>
    <property type="match status" value="1"/>
</dbReference>
<dbReference type="Proteomes" id="UP000444174">
    <property type="component" value="Unassembled WGS sequence"/>
</dbReference>
<dbReference type="Pfam" id="PF05845">
    <property type="entry name" value="PhnH"/>
    <property type="match status" value="1"/>
</dbReference>
<reference evidence="1 2" key="1">
    <citation type="submission" date="2019-10" db="EMBL/GenBank/DDBJ databases">
        <title>Epibacterium sp. nov., isolated from seawater.</title>
        <authorList>
            <person name="Zhang X."/>
            <person name="Li N."/>
        </authorList>
    </citation>
    <scope>NUCLEOTIDE SEQUENCE [LARGE SCALE GENOMIC DNA]</scope>
    <source>
        <strain evidence="1 2">SM1979</strain>
    </source>
</reference>
<keyword evidence="1" id="KW-0456">Lyase</keyword>
<accession>A0A843YC66</accession>
<dbReference type="RefSeq" id="WP_153213851.1">
    <property type="nucleotide sequence ID" value="NZ_WIBF01000001.1"/>
</dbReference>
<proteinExistence type="predicted"/>
<dbReference type="GO" id="GO:0016829">
    <property type="term" value="F:lyase activity"/>
    <property type="evidence" value="ECO:0007669"/>
    <property type="project" value="UniProtKB-KW"/>
</dbReference>
<dbReference type="SUPFAM" id="SSF159709">
    <property type="entry name" value="PhnH-like"/>
    <property type="match status" value="1"/>
</dbReference>
<evidence type="ECO:0000313" key="1">
    <source>
        <dbReference type="EMBL" id="MQQ06923.1"/>
    </source>
</evidence>
<keyword evidence="2" id="KW-1185">Reference proteome</keyword>
<dbReference type="AlphaFoldDB" id="A0A843YC66"/>
<organism evidence="1 2">
    <name type="scientific">Tritonibacter litoralis</name>
    <dbReference type="NCBI Taxonomy" id="2662264"/>
    <lineage>
        <taxon>Bacteria</taxon>
        <taxon>Pseudomonadati</taxon>
        <taxon>Pseudomonadota</taxon>
        <taxon>Alphaproteobacteria</taxon>
        <taxon>Rhodobacterales</taxon>
        <taxon>Paracoccaceae</taxon>
        <taxon>Tritonibacter</taxon>
    </lineage>
</organism>
<name>A0A843YC66_9RHOB</name>
<dbReference type="GO" id="GO:0019634">
    <property type="term" value="P:organic phosphonate metabolic process"/>
    <property type="evidence" value="ECO:0007669"/>
    <property type="project" value="InterPro"/>
</dbReference>
<dbReference type="InterPro" id="IPR008772">
    <property type="entry name" value="Phosphonate_metab_PhnH"/>
</dbReference>
<gene>
    <name evidence="1" type="primary">phnH</name>
    <name evidence="1" type="ORF">GFB49_00495</name>
</gene>
<comment type="caution">
    <text evidence="1">The sequence shown here is derived from an EMBL/GenBank/DDBJ whole genome shotgun (WGS) entry which is preliminary data.</text>
</comment>
<evidence type="ECO:0000313" key="2">
    <source>
        <dbReference type="Proteomes" id="UP000444174"/>
    </source>
</evidence>
<sequence>MQPIPTPDETRANQNFAALLGALSRPGQIHRLAAPGEAEIIQALIDRECRVFSADPGLGAMLRQTGALMVEPQEADHLFLGALSDLALLNLLSLGSDLYPDDGATVVIQAGLSQSQAQTLRLSGPGIETTLDVTITGLPNEFWSARRDLIRYPMGFDLFLLDGADVMGIPRSTMVEVF</sequence>
<dbReference type="EMBL" id="WIBF01000001">
    <property type="protein sequence ID" value="MQQ06923.1"/>
    <property type="molecule type" value="Genomic_DNA"/>
</dbReference>